<sequence length="152" mass="16624">MEGIWIPPSTDFLKFNVDGSTRDSPGNAGVGGVLRDANGMVLCIFSCFVGIQNSNNAKILDILKAINLCASSQYTSGREIIIASDSKVAVSWVYNDGFGSLDNIDSIYDIREKLRYLRKVIVTYNPTSTNSMVDMLAKRASNLEGDIVEWSS</sequence>
<comment type="caution">
    <text evidence="3">The sequence shown here is derived from an EMBL/GenBank/DDBJ whole genome shotgun (WGS) entry which is preliminary data.</text>
</comment>
<dbReference type="CDD" id="cd06222">
    <property type="entry name" value="RNase_H_like"/>
    <property type="match status" value="1"/>
</dbReference>
<dbReference type="Proteomes" id="UP001281410">
    <property type="component" value="Unassembled WGS sequence"/>
</dbReference>
<dbReference type="EMBL" id="JANJYJ010000006">
    <property type="protein sequence ID" value="KAK3206785.1"/>
    <property type="molecule type" value="Genomic_DNA"/>
</dbReference>
<dbReference type="EMBL" id="JANJYJ010000006">
    <property type="protein sequence ID" value="KAK3206794.1"/>
    <property type="molecule type" value="Genomic_DNA"/>
</dbReference>
<evidence type="ECO:0000313" key="2">
    <source>
        <dbReference type="EMBL" id="KAK3206785.1"/>
    </source>
</evidence>
<dbReference type="Gene3D" id="3.30.420.10">
    <property type="entry name" value="Ribonuclease H-like superfamily/Ribonuclease H"/>
    <property type="match status" value="1"/>
</dbReference>
<gene>
    <name evidence="2" type="ORF">Dsin_020831</name>
    <name evidence="3" type="ORF">Dsin_020840</name>
</gene>
<reference evidence="3" key="1">
    <citation type="journal article" date="2023" name="Plant J.">
        <title>Genome sequences and population genomics provide insights into the demographic history, inbreeding, and mutation load of two 'living fossil' tree species of Dipteronia.</title>
        <authorList>
            <person name="Feng Y."/>
            <person name="Comes H.P."/>
            <person name="Chen J."/>
            <person name="Zhu S."/>
            <person name="Lu R."/>
            <person name="Zhang X."/>
            <person name="Li P."/>
            <person name="Qiu J."/>
            <person name="Olsen K.M."/>
            <person name="Qiu Y."/>
        </authorList>
    </citation>
    <scope>NUCLEOTIDE SEQUENCE</scope>
    <source>
        <strain evidence="3">NBL</strain>
    </source>
</reference>
<name>A0AAE0AAS5_9ROSI</name>
<dbReference type="InterPro" id="IPR036397">
    <property type="entry name" value="RNaseH_sf"/>
</dbReference>
<dbReference type="Pfam" id="PF13456">
    <property type="entry name" value="RVT_3"/>
    <property type="match status" value="1"/>
</dbReference>
<dbReference type="InterPro" id="IPR053151">
    <property type="entry name" value="RNase_H-like"/>
</dbReference>
<feature type="domain" description="RNase H type-1" evidence="1">
    <location>
        <begin position="16"/>
        <end position="140"/>
    </location>
</feature>
<dbReference type="PANTHER" id="PTHR47723">
    <property type="entry name" value="OS05G0353850 PROTEIN"/>
    <property type="match status" value="1"/>
</dbReference>
<dbReference type="GO" id="GO:0004523">
    <property type="term" value="F:RNA-DNA hybrid ribonuclease activity"/>
    <property type="evidence" value="ECO:0007669"/>
    <property type="project" value="InterPro"/>
</dbReference>
<dbReference type="PANTHER" id="PTHR47723:SF22">
    <property type="entry name" value="RNASE H TYPE-1 DOMAIN-CONTAINING PROTEIN"/>
    <property type="match status" value="1"/>
</dbReference>
<dbReference type="GO" id="GO:0003676">
    <property type="term" value="F:nucleic acid binding"/>
    <property type="evidence" value="ECO:0007669"/>
    <property type="project" value="InterPro"/>
</dbReference>
<evidence type="ECO:0000313" key="4">
    <source>
        <dbReference type="Proteomes" id="UP001281410"/>
    </source>
</evidence>
<accession>A0AAE0AAS5</accession>
<evidence type="ECO:0000259" key="1">
    <source>
        <dbReference type="Pfam" id="PF13456"/>
    </source>
</evidence>
<keyword evidence="4" id="KW-1185">Reference proteome</keyword>
<protein>
    <recommendedName>
        <fullName evidence="1">RNase H type-1 domain-containing protein</fullName>
    </recommendedName>
</protein>
<dbReference type="SUPFAM" id="SSF53098">
    <property type="entry name" value="Ribonuclease H-like"/>
    <property type="match status" value="1"/>
</dbReference>
<dbReference type="AlphaFoldDB" id="A0AAE0AAS5"/>
<organism evidence="3 4">
    <name type="scientific">Dipteronia sinensis</name>
    <dbReference type="NCBI Taxonomy" id="43782"/>
    <lineage>
        <taxon>Eukaryota</taxon>
        <taxon>Viridiplantae</taxon>
        <taxon>Streptophyta</taxon>
        <taxon>Embryophyta</taxon>
        <taxon>Tracheophyta</taxon>
        <taxon>Spermatophyta</taxon>
        <taxon>Magnoliopsida</taxon>
        <taxon>eudicotyledons</taxon>
        <taxon>Gunneridae</taxon>
        <taxon>Pentapetalae</taxon>
        <taxon>rosids</taxon>
        <taxon>malvids</taxon>
        <taxon>Sapindales</taxon>
        <taxon>Sapindaceae</taxon>
        <taxon>Hippocastanoideae</taxon>
        <taxon>Acereae</taxon>
        <taxon>Dipteronia</taxon>
    </lineage>
</organism>
<dbReference type="InterPro" id="IPR044730">
    <property type="entry name" value="RNase_H-like_dom_plant"/>
</dbReference>
<evidence type="ECO:0000313" key="3">
    <source>
        <dbReference type="EMBL" id="KAK3206794.1"/>
    </source>
</evidence>
<dbReference type="InterPro" id="IPR012337">
    <property type="entry name" value="RNaseH-like_sf"/>
</dbReference>
<proteinExistence type="predicted"/>
<dbReference type="InterPro" id="IPR002156">
    <property type="entry name" value="RNaseH_domain"/>
</dbReference>